<gene>
    <name evidence="13" type="ORF">CITCOLO1_LOCUS12166</name>
</gene>
<evidence type="ECO:0000256" key="6">
    <source>
        <dbReference type="ARBA" id="ARBA00022624"/>
    </source>
</evidence>
<dbReference type="Gene3D" id="3.40.1020.10">
    <property type="entry name" value="Biosynthetic Threonine Deaminase, Domain 3"/>
    <property type="match status" value="1"/>
</dbReference>
<accession>A0ABP0YKG3</accession>
<dbReference type="PANTHER" id="PTHR48078:SF11">
    <property type="entry name" value="THREONINE DEHYDRATASE, MITOCHONDRIAL"/>
    <property type="match status" value="1"/>
</dbReference>
<keyword evidence="5 11" id="KW-0028">Amino-acid biosynthesis</keyword>
<evidence type="ECO:0000256" key="4">
    <source>
        <dbReference type="ARBA" id="ARBA00010869"/>
    </source>
</evidence>
<dbReference type="SUPFAM" id="SSF55021">
    <property type="entry name" value="ACT-like"/>
    <property type="match status" value="2"/>
</dbReference>
<dbReference type="PROSITE" id="PS00165">
    <property type="entry name" value="DEHYDRATASE_SER_THR"/>
    <property type="match status" value="1"/>
</dbReference>
<proteinExistence type="inferred from homology"/>
<feature type="domain" description="ACT-like" evidence="12">
    <location>
        <begin position="442"/>
        <end position="512"/>
    </location>
</feature>
<evidence type="ECO:0000313" key="14">
    <source>
        <dbReference type="Proteomes" id="UP001642487"/>
    </source>
</evidence>
<dbReference type="PROSITE" id="PS51672">
    <property type="entry name" value="ACT_LIKE"/>
    <property type="match status" value="2"/>
</dbReference>
<dbReference type="SUPFAM" id="SSF53686">
    <property type="entry name" value="Tryptophan synthase beta subunit-like PLP-dependent enzymes"/>
    <property type="match status" value="1"/>
</dbReference>
<keyword evidence="6 11" id="KW-0412">Isoleucine biosynthesis</keyword>
<protein>
    <recommendedName>
        <fullName evidence="11">Threonine dehydratase</fullName>
        <ecNumber evidence="11">4.3.1.19</ecNumber>
    </recommendedName>
    <alternativeName>
        <fullName evidence="11">Threonine deaminase</fullName>
    </alternativeName>
</protein>
<organism evidence="13 14">
    <name type="scientific">Citrullus colocynthis</name>
    <name type="common">colocynth</name>
    <dbReference type="NCBI Taxonomy" id="252529"/>
    <lineage>
        <taxon>Eukaryota</taxon>
        <taxon>Viridiplantae</taxon>
        <taxon>Streptophyta</taxon>
        <taxon>Embryophyta</taxon>
        <taxon>Tracheophyta</taxon>
        <taxon>Spermatophyta</taxon>
        <taxon>Magnoliopsida</taxon>
        <taxon>eudicotyledons</taxon>
        <taxon>Gunneridae</taxon>
        <taxon>Pentapetalae</taxon>
        <taxon>rosids</taxon>
        <taxon>fabids</taxon>
        <taxon>Cucurbitales</taxon>
        <taxon>Cucurbitaceae</taxon>
        <taxon>Benincaseae</taxon>
        <taxon>Citrullus</taxon>
    </lineage>
</organism>
<dbReference type="Proteomes" id="UP001642487">
    <property type="component" value="Chromosome 4"/>
</dbReference>
<dbReference type="Gene3D" id="3.40.50.1100">
    <property type="match status" value="2"/>
</dbReference>
<dbReference type="Pfam" id="PF00291">
    <property type="entry name" value="PALP"/>
    <property type="match status" value="1"/>
</dbReference>
<evidence type="ECO:0000256" key="2">
    <source>
        <dbReference type="ARBA" id="ARBA00001933"/>
    </source>
</evidence>
<dbReference type="NCBIfam" id="TIGR01124">
    <property type="entry name" value="ilvA_2Cterm"/>
    <property type="match status" value="1"/>
</dbReference>
<feature type="domain" description="ACT-like" evidence="12">
    <location>
        <begin position="534"/>
        <end position="605"/>
    </location>
</feature>
<dbReference type="EC" id="4.3.1.19" evidence="11"/>
<dbReference type="EMBL" id="OZ021738">
    <property type="protein sequence ID" value="CAK9320125.1"/>
    <property type="molecule type" value="Genomic_DNA"/>
</dbReference>
<dbReference type="InterPro" id="IPR001721">
    <property type="entry name" value="TD_ACT-like"/>
</dbReference>
<evidence type="ECO:0000256" key="11">
    <source>
        <dbReference type="RuleBase" id="RU362012"/>
    </source>
</evidence>
<reference evidence="13 14" key="1">
    <citation type="submission" date="2024-03" db="EMBL/GenBank/DDBJ databases">
        <authorList>
            <person name="Gkanogiannis A."/>
            <person name="Becerra Lopez-Lavalle L."/>
        </authorList>
    </citation>
    <scope>NUCLEOTIDE SEQUENCE [LARGE SCALE GENOMIC DNA]</scope>
</reference>
<comment type="pathway">
    <text evidence="3 11">Amino-acid biosynthesis; L-isoleucine biosynthesis; 2-oxobutanoate from L-threonine: step 1/1.</text>
</comment>
<evidence type="ECO:0000256" key="10">
    <source>
        <dbReference type="ARBA" id="ARBA00023304"/>
    </source>
</evidence>
<keyword evidence="7" id="KW-0677">Repeat</keyword>
<keyword evidence="9 11" id="KW-0456">Lyase</keyword>
<evidence type="ECO:0000256" key="9">
    <source>
        <dbReference type="ARBA" id="ARBA00023239"/>
    </source>
</evidence>
<evidence type="ECO:0000256" key="3">
    <source>
        <dbReference type="ARBA" id="ARBA00004810"/>
    </source>
</evidence>
<evidence type="ECO:0000256" key="8">
    <source>
        <dbReference type="ARBA" id="ARBA00022898"/>
    </source>
</evidence>
<dbReference type="CDD" id="cd01562">
    <property type="entry name" value="Thr-dehyd"/>
    <property type="match status" value="1"/>
</dbReference>
<comment type="catalytic activity">
    <reaction evidence="1 11">
        <text>L-threonine = 2-oxobutanoate + NH4(+)</text>
        <dbReference type="Rhea" id="RHEA:22108"/>
        <dbReference type="ChEBI" id="CHEBI:16763"/>
        <dbReference type="ChEBI" id="CHEBI:28938"/>
        <dbReference type="ChEBI" id="CHEBI:57926"/>
        <dbReference type="EC" id="4.3.1.19"/>
    </reaction>
</comment>
<dbReference type="InterPro" id="IPR045865">
    <property type="entry name" value="ACT-like_dom_sf"/>
</dbReference>
<dbReference type="InterPro" id="IPR038110">
    <property type="entry name" value="TD_ACT-like_sf"/>
</dbReference>
<dbReference type="NCBIfam" id="NF006674">
    <property type="entry name" value="PRK09224.1"/>
    <property type="match status" value="1"/>
</dbReference>
<keyword evidence="10 11" id="KW-0100">Branched-chain amino acid biosynthesis</keyword>
<sequence>MESFLLTTTTSTPLLGRYYSLSSLPSSSISTQLNSKVEIRRSKFEKVNTTTTHVPASIVASSVSKRRVGKGLSPNVAVDGSVAMTEQVKDVSWKEVQYEAGSIGHRAPPPTVVDEKKQMEYITKILGSKVYDVAIETPLQLAPLLSSQLKVNLWLKREDSQQVFSFKIRGAYNMISQLPEDQLKKGVICASAGNHAQGVALSAQRLNIVANIVMPKTTPQIKVDAVKRLGGQVELYGNTFDEAQKRAKERSVEEGVTFIPPFDNEDVIAGQGTVGMEIGRQMRGQIHAIFVPIGGGGLASGIVSFYKLVYPEVKVFGVEPNDENSMAQALYRDEIVNVTDIGHFADGVAVQQVGNETFRICRESLDDVILVTKEDISAAIKDMFNDERSILEPSGALSIAAAKAYCKYNNITGVNIVAVTSGANMNFDQLREISDLANIDQSIIASILPEEPGSLKRLTDLLGTNITEMTYRFSSGSQDAVVVYKVSAVDSELQELVKLLNSSGFKTYTLSDNPVVKNHLRYMTGGRADVENETLFRFTFPEKKGALKHFLKDFKHNWNISLFHHRQQGILSSDVLVGVQLEKSEEKNFHEYLKKVGYKYEMVSEDDAAQVLAKL</sequence>
<evidence type="ECO:0000256" key="1">
    <source>
        <dbReference type="ARBA" id="ARBA00001274"/>
    </source>
</evidence>
<keyword evidence="14" id="KW-1185">Reference proteome</keyword>
<name>A0ABP0YKG3_9ROSI</name>
<dbReference type="PANTHER" id="PTHR48078">
    <property type="entry name" value="THREONINE DEHYDRATASE, MITOCHONDRIAL-RELATED"/>
    <property type="match status" value="1"/>
</dbReference>
<comment type="cofactor">
    <cofactor evidence="2 11">
        <name>pyridoxal 5'-phosphate</name>
        <dbReference type="ChEBI" id="CHEBI:597326"/>
    </cofactor>
</comment>
<dbReference type="InterPro" id="IPR036052">
    <property type="entry name" value="TrpB-like_PALP_sf"/>
</dbReference>
<evidence type="ECO:0000256" key="5">
    <source>
        <dbReference type="ARBA" id="ARBA00022605"/>
    </source>
</evidence>
<dbReference type="InterPro" id="IPR000634">
    <property type="entry name" value="Ser/Thr_deHydtase_PyrdxlP-BS"/>
</dbReference>
<keyword evidence="8 11" id="KW-0663">Pyridoxal phosphate</keyword>
<dbReference type="InterPro" id="IPR050147">
    <property type="entry name" value="Ser/Thr_Dehydratase"/>
</dbReference>
<dbReference type="InterPro" id="IPR001926">
    <property type="entry name" value="TrpB-like_PALP"/>
</dbReference>
<evidence type="ECO:0000313" key="13">
    <source>
        <dbReference type="EMBL" id="CAK9320125.1"/>
    </source>
</evidence>
<evidence type="ECO:0000259" key="12">
    <source>
        <dbReference type="PROSITE" id="PS51672"/>
    </source>
</evidence>
<comment type="similarity">
    <text evidence="4 11">Belongs to the serine/threonine dehydratase family.</text>
</comment>
<dbReference type="InterPro" id="IPR005787">
    <property type="entry name" value="Thr_deHydtase_biosynth"/>
</dbReference>
<dbReference type="Pfam" id="PF00585">
    <property type="entry name" value="Thr_dehydrat_C"/>
    <property type="match status" value="2"/>
</dbReference>
<evidence type="ECO:0000256" key="7">
    <source>
        <dbReference type="ARBA" id="ARBA00022737"/>
    </source>
</evidence>